<organism evidence="1 2">
    <name type="scientific">Punica granatum</name>
    <name type="common">Pomegranate</name>
    <dbReference type="NCBI Taxonomy" id="22663"/>
    <lineage>
        <taxon>Eukaryota</taxon>
        <taxon>Viridiplantae</taxon>
        <taxon>Streptophyta</taxon>
        <taxon>Embryophyta</taxon>
        <taxon>Tracheophyta</taxon>
        <taxon>Spermatophyta</taxon>
        <taxon>Magnoliopsida</taxon>
        <taxon>eudicotyledons</taxon>
        <taxon>Gunneridae</taxon>
        <taxon>Pentapetalae</taxon>
        <taxon>rosids</taxon>
        <taxon>malvids</taxon>
        <taxon>Myrtales</taxon>
        <taxon>Lythraceae</taxon>
        <taxon>Punica</taxon>
    </lineage>
</organism>
<name>A0A2I0KXZ8_PUNGR</name>
<gene>
    <name evidence="1" type="ORF">CRG98_006355</name>
</gene>
<dbReference type="EMBL" id="PGOL01000281">
    <property type="protein sequence ID" value="PKI73220.1"/>
    <property type="molecule type" value="Genomic_DNA"/>
</dbReference>
<comment type="caution">
    <text evidence="1">The sequence shown here is derived from an EMBL/GenBank/DDBJ whole genome shotgun (WGS) entry which is preliminary data.</text>
</comment>
<evidence type="ECO:0000313" key="2">
    <source>
        <dbReference type="Proteomes" id="UP000233551"/>
    </source>
</evidence>
<evidence type="ECO:0000313" key="1">
    <source>
        <dbReference type="EMBL" id="PKI73220.1"/>
    </source>
</evidence>
<reference evidence="1 2" key="1">
    <citation type="submission" date="2017-11" db="EMBL/GenBank/DDBJ databases">
        <title>De-novo sequencing of pomegranate (Punica granatum L.) genome.</title>
        <authorList>
            <person name="Akparov Z."/>
            <person name="Amiraslanov A."/>
            <person name="Hajiyeva S."/>
            <person name="Abbasov M."/>
            <person name="Kaur K."/>
            <person name="Hamwieh A."/>
            <person name="Solovyev V."/>
            <person name="Salamov A."/>
            <person name="Braich B."/>
            <person name="Kosarev P."/>
            <person name="Mahmoud A."/>
            <person name="Hajiyev E."/>
            <person name="Babayeva S."/>
            <person name="Izzatullayeva V."/>
            <person name="Mammadov A."/>
            <person name="Mammadov A."/>
            <person name="Sharifova S."/>
            <person name="Ojaghi J."/>
            <person name="Eynullazada K."/>
            <person name="Bayramov B."/>
            <person name="Abdulazimova A."/>
            <person name="Shahmuradov I."/>
        </authorList>
    </citation>
    <scope>NUCLEOTIDE SEQUENCE [LARGE SCALE GENOMIC DNA]</scope>
    <source>
        <strain evidence="2">cv. AG2017</strain>
        <tissue evidence="1">Leaf</tissue>
    </source>
</reference>
<dbReference type="AlphaFoldDB" id="A0A2I0KXZ8"/>
<proteinExistence type="predicted"/>
<dbReference type="Proteomes" id="UP000233551">
    <property type="component" value="Unassembled WGS sequence"/>
</dbReference>
<keyword evidence="2" id="KW-1185">Reference proteome</keyword>
<protein>
    <submittedName>
        <fullName evidence="1">Uncharacterized protein</fullName>
    </submittedName>
</protein>
<sequence>MYAASVGIRAAFVLRSAIPSRRTANQRRAAEEDKLDRRILHIIDTRLGVALERRLDKVVDRLAERMGALMEA</sequence>
<accession>A0A2I0KXZ8</accession>